<dbReference type="InterPro" id="IPR009875">
    <property type="entry name" value="PilZ_domain"/>
</dbReference>
<dbReference type="SUPFAM" id="SSF141371">
    <property type="entry name" value="PilZ domain-like"/>
    <property type="match status" value="1"/>
</dbReference>
<dbReference type="STRING" id="228405.HNE_0906"/>
<dbReference type="EMBL" id="CP000158">
    <property type="protein sequence ID" value="ABI76767.1"/>
    <property type="molecule type" value="Genomic_DNA"/>
</dbReference>
<dbReference type="Gene3D" id="2.40.10.220">
    <property type="entry name" value="predicted glycosyltransferase like domains"/>
    <property type="match status" value="1"/>
</dbReference>
<dbReference type="Proteomes" id="UP000001959">
    <property type="component" value="Chromosome"/>
</dbReference>
<gene>
    <name evidence="2" type="ordered locus">HNE_0906</name>
</gene>
<dbReference type="Pfam" id="PF07238">
    <property type="entry name" value="PilZ"/>
    <property type="match status" value="1"/>
</dbReference>
<feature type="domain" description="PilZ" evidence="1">
    <location>
        <begin position="66"/>
        <end position="141"/>
    </location>
</feature>
<protein>
    <submittedName>
        <fullName evidence="2">Conserved domain protein</fullName>
    </submittedName>
</protein>
<evidence type="ECO:0000259" key="1">
    <source>
        <dbReference type="Pfam" id="PF07238"/>
    </source>
</evidence>
<proteinExistence type="predicted"/>
<dbReference type="GO" id="GO:0035438">
    <property type="term" value="F:cyclic-di-GMP binding"/>
    <property type="evidence" value="ECO:0007669"/>
    <property type="project" value="InterPro"/>
</dbReference>
<evidence type="ECO:0000313" key="3">
    <source>
        <dbReference type="Proteomes" id="UP000001959"/>
    </source>
</evidence>
<dbReference type="KEGG" id="hne:HNE_0906"/>
<keyword evidence="3" id="KW-1185">Reference proteome</keyword>
<name>Q0C3R0_HYPNA</name>
<dbReference type="HOGENOM" id="CLU_1793875_0_0_5"/>
<sequence length="144" mass="16814">MFLRSQFQMTGICSIKSMALDRALLGYVIIRICHSLNGPTFTRDARPFPMTQQRPEINHQPFLQYNRRGQRIRVEGKAYVRLGLFKRLECELRDISPGGARICVPEGVELPDQFVMTLPQFKYPRTCMKRWESGRDVGVEFRMD</sequence>
<organism evidence="2 3">
    <name type="scientific">Hyphomonas neptunium (strain ATCC 15444)</name>
    <dbReference type="NCBI Taxonomy" id="228405"/>
    <lineage>
        <taxon>Bacteria</taxon>
        <taxon>Pseudomonadati</taxon>
        <taxon>Pseudomonadota</taxon>
        <taxon>Alphaproteobacteria</taxon>
        <taxon>Hyphomonadales</taxon>
        <taxon>Hyphomonadaceae</taxon>
        <taxon>Hyphomonas</taxon>
    </lineage>
</organism>
<reference evidence="2 3" key="1">
    <citation type="journal article" date="2006" name="J. Bacteriol.">
        <title>Comparative genomic evidence for a close relationship between the dimorphic prosthecate bacteria Hyphomonas neptunium and Caulobacter crescentus.</title>
        <authorList>
            <person name="Badger J.H."/>
            <person name="Hoover T.R."/>
            <person name="Brun Y.V."/>
            <person name="Weiner R.M."/>
            <person name="Laub M.T."/>
            <person name="Alexandre G."/>
            <person name="Mrazek J."/>
            <person name="Ren Q."/>
            <person name="Paulsen I.T."/>
            <person name="Nelson K.E."/>
            <person name="Khouri H.M."/>
            <person name="Radune D."/>
            <person name="Sosa J."/>
            <person name="Dodson R.J."/>
            <person name="Sullivan S.A."/>
            <person name="Rosovitz M.J."/>
            <person name="Madupu R."/>
            <person name="Brinkac L.M."/>
            <person name="Durkin A.S."/>
            <person name="Daugherty S.C."/>
            <person name="Kothari S.P."/>
            <person name="Giglio M.G."/>
            <person name="Zhou L."/>
            <person name="Haft D.H."/>
            <person name="Selengut J.D."/>
            <person name="Davidsen T.M."/>
            <person name="Yang Q."/>
            <person name="Zafar N."/>
            <person name="Ward N.L."/>
        </authorList>
    </citation>
    <scope>NUCLEOTIDE SEQUENCE [LARGE SCALE GENOMIC DNA]</scope>
    <source>
        <strain evidence="2 3">ATCC 15444</strain>
    </source>
</reference>
<accession>Q0C3R0</accession>
<evidence type="ECO:0000313" key="2">
    <source>
        <dbReference type="EMBL" id="ABI76767.1"/>
    </source>
</evidence>
<dbReference type="AlphaFoldDB" id="Q0C3R0"/>